<dbReference type="InParanoid" id="G3RUG8"/>
<evidence type="ECO:0000256" key="1">
    <source>
        <dbReference type="SAM" id="Phobius"/>
    </source>
</evidence>
<evidence type="ECO:0000313" key="3">
    <source>
        <dbReference type="Proteomes" id="UP000001519"/>
    </source>
</evidence>
<dbReference type="Proteomes" id="UP000001519">
    <property type="component" value="Chromosome X"/>
</dbReference>
<keyword evidence="1" id="KW-0472">Membrane</keyword>
<dbReference type="AlphaFoldDB" id="G3RUG8"/>
<dbReference type="PANTHER" id="PTHR20982">
    <property type="entry name" value="RIBOSOME RECYCLING FACTOR"/>
    <property type="match status" value="1"/>
</dbReference>
<organism evidence="2 3">
    <name type="scientific">Gorilla gorilla gorilla</name>
    <name type="common">Western lowland gorilla</name>
    <dbReference type="NCBI Taxonomy" id="9595"/>
    <lineage>
        <taxon>Eukaryota</taxon>
        <taxon>Metazoa</taxon>
        <taxon>Chordata</taxon>
        <taxon>Craniata</taxon>
        <taxon>Vertebrata</taxon>
        <taxon>Euteleostomi</taxon>
        <taxon>Mammalia</taxon>
        <taxon>Eutheria</taxon>
        <taxon>Euarchontoglires</taxon>
        <taxon>Primates</taxon>
        <taxon>Haplorrhini</taxon>
        <taxon>Catarrhini</taxon>
        <taxon>Hominidae</taxon>
        <taxon>Gorilla</taxon>
    </lineage>
</organism>
<dbReference type="GO" id="GO:0006412">
    <property type="term" value="P:translation"/>
    <property type="evidence" value="ECO:0000318"/>
    <property type="project" value="GO_Central"/>
</dbReference>
<dbReference type="Ensembl" id="ENSGGOT00000023232.2">
    <property type="protein sequence ID" value="ENSGGOP00000019447.2"/>
    <property type="gene ID" value="ENSGGOG00000024589.2"/>
</dbReference>
<evidence type="ECO:0000313" key="2">
    <source>
        <dbReference type="Ensembl" id="ENSGGOP00000019447.2"/>
    </source>
</evidence>
<sequence length="266" mass="29141">MGEGERSQCATHGIQQKLVDFHPRSSLVFTARCLYSSATVSSAIWLICFSVSLMVSSETVSLDFFSLFIVLVQTFCKEYLALLVFCLASFTSISLCSLITWGMGTRISVPSTSGFRFILLSLIALIAATVHSGKLAIFTKISCGNFTEICLIWFKASFPSAVTTAILSRDPGEVLILRVLLKLSLRASITDFISSFTSSKLIISSTKAALIFTLVWDFPFPLALAFLVAKWWTGTAEQATYCLWPCCLSYTVFSVTSETGLIEAAR</sequence>
<dbReference type="GeneTree" id="ENSGT00910000145076"/>
<keyword evidence="3" id="KW-1185">Reference proteome</keyword>
<dbReference type="EMBL" id="CABD030127960">
    <property type="status" value="NOT_ANNOTATED_CDS"/>
    <property type="molecule type" value="Genomic_DNA"/>
</dbReference>
<reference evidence="2" key="3">
    <citation type="submission" date="2025-08" db="UniProtKB">
        <authorList>
            <consortium name="Ensembl"/>
        </authorList>
    </citation>
    <scope>IDENTIFICATION</scope>
</reference>
<keyword evidence="1" id="KW-1133">Transmembrane helix</keyword>
<dbReference type="PANTHER" id="PTHR20982:SF13">
    <property type="match status" value="1"/>
</dbReference>
<dbReference type="GO" id="GO:0005739">
    <property type="term" value="C:mitochondrion"/>
    <property type="evidence" value="ECO:0000318"/>
    <property type="project" value="GO_Central"/>
</dbReference>
<dbReference type="OMA" id="CEICPSW"/>
<feature type="transmembrane region" description="Helical" evidence="1">
    <location>
        <begin position="79"/>
        <end position="101"/>
    </location>
</feature>
<name>G3RUG8_GORGO</name>
<accession>G3RUG8</accession>
<reference evidence="3" key="1">
    <citation type="submission" date="2011-05" db="EMBL/GenBank/DDBJ databases">
        <title>Insights into the evolution of the great apes provided by the gorilla genome.</title>
        <authorList>
            <person name="Scally A."/>
        </authorList>
    </citation>
    <scope>NUCLEOTIDE SEQUENCE [LARGE SCALE GENOMIC DNA]</scope>
</reference>
<feature type="transmembrane region" description="Helical" evidence="1">
    <location>
        <begin position="113"/>
        <end position="130"/>
    </location>
</feature>
<keyword evidence="1" id="KW-0812">Transmembrane</keyword>
<dbReference type="eggNOG" id="KOG4759">
    <property type="taxonomic scope" value="Eukaryota"/>
</dbReference>
<dbReference type="InterPro" id="IPR002661">
    <property type="entry name" value="Ribosome_recyc_fac"/>
</dbReference>
<feature type="transmembrane region" description="Helical" evidence="1">
    <location>
        <begin position="44"/>
        <end position="72"/>
    </location>
</feature>
<proteinExistence type="predicted"/>
<reference evidence="2 3" key="2">
    <citation type="journal article" date="2012" name="Nature">
        <title>Insights into hominid evolution from the gorilla genome sequence.</title>
        <authorList>
            <person name="Scally A."/>
            <person name="Dutheil J.Y."/>
            <person name="Hillier L.W."/>
            <person name="Jordan G.E."/>
            <person name="Goodhead I."/>
            <person name="Herrero J."/>
            <person name="Hobolth A."/>
            <person name="Lappalainen T."/>
            <person name="Mailund T."/>
            <person name="Marques-Bonet T."/>
            <person name="McCarthy S."/>
            <person name="Montgomery S.H."/>
            <person name="Schwalie P.C."/>
            <person name="Tang Y.A."/>
            <person name="Ward M.C."/>
            <person name="Xue Y."/>
            <person name="Yngvadottir B."/>
            <person name="Alkan C."/>
            <person name="Andersen L.N."/>
            <person name="Ayub Q."/>
            <person name="Ball E.V."/>
            <person name="Beal K."/>
            <person name="Bradley B.J."/>
            <person name="Chen Y."/>
            <person name="Clee C.M."/>
            <person name="Fitzgerald S."/>
            <person name="Graves T.A."/>
            <person name="Gu Y."/>
            <person name="Heath P."/>
            <person name="Heger A."/>
            <person name="Karakoc E."/>
            <person name="Kolb-Kokocinski A."/>
            <person name="Laird G.K."/>
            <person name="Lunter G."/>
            <person name="Meader S."/>
            <person name="Mort M."/>
            <person name="Mullikin J.C."/>
            <person name="Munch K."/>
            <person name="O'Connor T.D."/>
            <person name="Phillips A.D."/>
            <person name="Prado-Martinez J."/>
            <person name="Rogers A.S."/>
            <person name="Sajjadian S."/>
            <person name="Schmidt D."/>
            <person name="Shaw K."/>
            <person name="Simpson J.T."/>
            <person name="Stenson P.D."/>
            <person name="Turner D.J."/>
            <person name="Vigilant L."/>
            <person name="Vilella A.J."/>
            <person name="Whitener W."/>
            <person name="Zhu B."/>
            <person name="Cooper D.N."/>
            <person name="de Jong P."/>
            <person name="Dermitzakis E.T."/>
            <person name="Eichler E.E."/>
            <person name="Flicek P."/>
            <person name="Goldman N."/>
            <person name="Mundy N.I."/>
            <person name="Ning Z."/>
            <person name="Odom D.T."/>
            <person name="Ponting C.P."/>
            <person name="Quail M.A."/>
            <person name="Ryder O.A."/>
            <person name="Searle S.M."/>
            <person name="Warren W.C."/>
            <person name="Wilson R.K."/>
            <person name="Schierup M.H."/>
            <person name="Rogers J."/>
            <person name="Tyler-Smith C."/>
            <person name="Durbin R."/>
        </authorList>
    </citation>
    <scope>NUCLEOTIDE SEQUENCE [LARGE SCALE GENOMIC DNA]</scope>
</reference>
<dbReference type="HOGENOM" id="CLU_073981_4_1_1"/>
<dbReference type="GO" id="GO:0043023">
    <property type="term" value="F:ribosomal large subunit binding"/>
    <property type="evidence" value="ECO:0000318"/>
    <property type="project" value="GO_Central"/>
</dbReference>
<protein>
    <submittedName>
        <fullName evidence="2">Uncharacterized protein</fullName>
    </submittedName>
</protein>
<reference evidence="2" key="4">
    <citation type="submission" date="2025-09" db="UniProtKB">
        <authorList>
            <consortium name="Ensembl"/>
        </authorList>
    </citation>
    <scope>IDENTIFICATION</scope>
</reference>